<dbReference type="InterPro" id="IPR001128">
    <property type="entry name" value="Cyt_P450"/>
</dbReference>
<evidence type="ECO:0000256" key="10">
    <source>
        <dbReference type="ARBA" id="ARBA00023136"/>
    </source>
</evidence>
<feature type="transmembrane region" description="Helical" evidence="11">
    <location>
        <begin position="343"/>
        <end position="364"/>
    </location>
</feature>
<sequence>MATSTKNGVQVGNDSAEMSLRQALGGSSAVDEKTGTSDDRANMFRMGKKQELRRNFRFVSMFGFTMILMASWESILSVSNIGLVNGGTAGFIWMFFICWVAFIFINTSMAEMGSMMPTVGGQYHWVSEFAPRDYQKFISYLMGWLCVLGWQVGCTSGAYLVGTQIQGLIALNNPDYSYERWHGTLLTIAVSAFAILFNTVLARKLPLIEAIILVIHVFAFFGILVTLWVLAPVNTSPRQVFTQFNDGGDWRSLGGSALIGITSGIYPLIGGDAAVHMSEELRDAGNTLPKCMIWTTVANGALAWIMAITFCFCVGDLEEVLNTPTGYPFMQVFYNAVQSTRGATAMSVFITIMFFFGLLTFVATSSRQLYAFARDKGLPFSTWFATVRPGWDIPLNALIFTFVFTSALSLINLGSATALNSITGLQINAMLSSYICSIGSVVAFGSLQRLPGPFSSRLTGLPLSIAAFNGRRAQWLYELHKRYGPVVRIAPGEVSVADPRHYRTIYSNPKTSHKDPGYYGGATFTGPDNIFQMVNWEQHAARRKLVAAPYSLQAVHKLEHIMWDKAKVMADRLLSDARKSRHASADAYELCALFSFESSGPWSTKMPGRIGAAYSAHKYWHDSSREMVREYLDRKDSGDIQDYLLAPFRDGVDGWLGRRLSEAEFVEEAMGIMLAGSGTTSSTLTYLFYAISLPENQHVQERLREEILILSDTDDMSVLRGAPYLNAVIKETMRLYPTIISTLPRKLDQSVHIDGFELPPGVTVGMQNYVHHRDPLIFPDPEAFRPERWLGETDVTGMESALI</sequence>
<evidence type="ECO:0000313" key="13">
    <source>
        <dbReference type="Proteomes" id="UP001583177"/>
    </source>
</evidence>
<keyword evidence="4" id="KW-0813">Transport</keyword>
<comment type="caution">
    <text evidence="12">The sequence shown here is derived from an EMBL/GenBank/DDBJ whole genome shotgun (WGS) entry which is preliminary data.</text>
</comment>
<name>A0ABR3XVV2_9PEZI</name>
<dbReference type="Proteomes" id="UP001583177">
    <property type="component" value="Unassembled WGS sequence"/>
</dbReference>
<keyword evidence="5 11" id="KW-0812">Transmembrane</keyword>
<gene>
    <name evidence="12" type="ORF">Daus18300_001494</name>
</gene>
<feature type="transmembrane region" description="Helical" evidence="11">
    <location>
        <begin position="208"/>
        <end position="230"/>
    </location>
</feature>
<evidence type="ECO:0000256" key="3">
    <source>
        <dbReference type="ARBA" id="ARBA00010617"/>
    </source>
</evidence>
<evidence type="ECO:0000256" key="7">
    <source>
        <dbReference type="ARBA" id="ARBA00022989"/>
    </source>
</evidence>
<keyword evidence="10 11" id="KW-0472">Membrane</keyword>
<dbReference type="Pfam" id="PF00067">
    <property type="entry name" value="p450"/>
    <property type="match status" value="1"/>
</dbReference>
<dbReference type="InterPro" id="IPR002293">
    <property type="entry name" value="AA/rel_permease1"/>
</dbReference>
<dbReference type="SUPFAM" id="SSF48264">
    <property type="entry name" value="Cytochrome P450"/>
    <property type="match status" value="1"/>
</dbReference>
<feature type="transmembrane region" description="Helical" evidence="11">
    <location>
        <begin position="137"/>
        <end position="161"/>
    </location>
</feature>
<dbReference type="Pfam" id="PF13520">
    <property type="entry name" value="AA_permease_2"/>
    <property type="match status" value="1"/>
</dbReference>
<evidence type="ECO:0000313" key="12">
    <source>
        <dbReference type="EMBL" id="KAL1880131.1"/>
    </source>
</evidence>
<comment type="similarity">
    <text evidence="3">Belongs to the cytochrome P450 family.</text>
</comment>
<dbReference type="InterPro" id="IPR002403">
    <property type="entry name" value="Cyt_P450_E_grp-IV"/>
</dbReference>
<evidence type="ECO:0000256" key="6">
    <source>
        <dbReference type="ARBA" id="ARBA00022723"/>
    </source>
</evidence>
<organism evidence="12 13">
    <name type="scientific">Diaporthe australafricana</name>
    <dbReference type="NCBI Taxonomy" id="127596"/>
    <lineage>
        <taxon>Eukaryota</taxon>
        <taxon>Fungi</taxon>
        <taxon>Dikarya</taxon>
        <taxon>Ascomycota</taxon>
        <taxon>Pezizomycotina</taxon>
        <taxon>Sordariomycetes</taxon>
        <taxon>Sordariomycetidae</taxon>
        <taxon>Diaporthales</taxon>
        <taxon>Diaporthaceae</taxon>
        <taxon>Diaporthe</taxon>
    </lineage>
</organism>
<keyword evidence="9" id="KW-0503">Monooxygenase</keyword>
<evidence type="ECO:0000256" key="11">
    <source>
        <dbReference type="SAM" id="Phobius"/>
    </source>
</evidence>
<feature type="transmembrane region" description="Helical" evidence="11">
    <location>
        <begin position="425"/>
        <end position="447"/>
    </location>
</feature>
<dbReference type="PRINTS" id="PR00385">
    <property type="entry name" value="P450"/>
</dbReference>
<feature type="transmembrane region" description="Helical" evidence="11">
    <location>
        <begin position="55"/>
        <end position="75"/>
    </location>
</feature>
<feature type="transmembrane region" description="Helical" evidence="11">
    <location>
        <begin position="291"/>
        <end position="317"/>
    </location>
</feature>
<feature type="transmembrane region" description="Helical" evidence="11">
    <location>
        <begin position="397"/>
        <end position="419"/>
    </location>
</feature>
<keyword evidence="6" id="KW-0479">Metal-binding</keyword>
<accession>A0ABR3XVV2</accession>
<evidence type="ECO:0000256" key="8">
    <source>
        <dbReference type="ARBA" id="ARBA00023004"/>
    </source>
</evidence>
<keyword evidence="8" id="KW-0408">Iron</keyword>
<dbReference type="Gene3D" id="1.20.1740.10">
    <property type="entry name" value="Amino acid/polyamine transporter I"/>
    <property type="match status" value="1"/>
</dbReference>
<feature type="transmembrane region" description="Helical" evidence="11">
    <location>
        <begin position="181"/>
        <end position="201"/>
    </location>
</feature>
<evidence type="ECO:0000256" key="4">
    <source>
        <dbReference type="ARBA" id="ARBA00022448"/>
    </source>
</evidence>
<evidence type="ECO:0000256" key="1">
    <source>
        <dbReference type="ARBA" id="ARBA00001971"/>
    </source>
</evidence>
<dbReference type="InterPro" id="IPR036396">
    <property type="entry name" value="Cyt_P450_sf"/>
</dbReference>
<dbReference type="PANTHER" id="PTHR45649">
    <property type="entry name" value="AMINO-ACID PERMEASE BAT1"/>
    <property type="match status" value="1"/>
</dbReference>
<reference evidence="12 13" key="1">
    <citation type="journal article" date="2024" name="IMA Fungus">
        <title>IMA Genome - F19 : A genome assembly and annotation guide to empower mycologists, including annotated draft genome sequences of Ceratocystis pirilliformis, Diaporthe australafricana, Fusarium ophioides, Paecilomyces lecythidis, and Sporothrix stenoceras.</title>
        <authorList>
            <person name="Aylward J."/>
            <person name="Wilson A.M."/>
            <person name="Visagie C.M."/>
            <person name="Spraker J."/>
            <person name="Barnes I."/>
            <person name="Buitendag C."/>
            <person name="Ceriani C."/>
            <person name="Del Mar Angel L."/>
            <person name="du Plessis D."/>
            <person name="Fuchs T."/>
            <person name="Gasser K."/>
            <person name="Kramer D."/>
            <person name="Li W."/>
            <person name="Munsamy K."/>
            <person name="Piso A."/>
            <person name="Price J.L."/>
            <person name="Sonnekus B."/>
            <person name="Thomas C."/>
            <person name="van der Nest A."/>
            <person name="van Dijk A."/>
            <person name="van Heerden A."/>
            <person name="van Vuuren N."/>
            <person name="Yilmaz N."/>
            <person name="Duong T.A."/>
            <person name="van der Merwe N.A."/>
            <person name="Wingfield M.J."/>
            <person name="Wingfield B.D."/>
        </authorList>
    </citation>
    <scope>NUCLEOTIDE SEQUENCE [LARGE SCALE GENOMIC DNA]</scope>
    <source>
        <strain evidence="12 13">CMW 18300</strain>
    </source>
</reference>
<keyword evidence="9" id="KW-0560">Oxidoreductase</keyword>
<keyword evidence="7 11" id="KW-1133">Transmembrane helix</keyword>
<feature type="transmembrane region" description="Helical" evidence="11">
    <location>
        <begin position="81"/>
        <end position="105"/>
    </location>
</feature>
<dbReference type="EMBL" id="JAWRVE010000008">
    <property type="protein sequence ID" value="KAL1880131.1"/>
    <property type="molecule type" value="Genomic_DNA"/>
</dbReference>
<evidence type="ECO:0000256" key="5">
    <source>
        <dbReference type="ARBA" id="ARBA00022692"/>
    </source>
</evidence>
<evidence type="ECO:0000256" key="9">
    <source>
        <dbReference type="ARBA" id="ARBA00023033"/>
    </source>
</evidence>
<protein>
    <submittedName>
        <fullName evidence="12">Uncharacterized protein</fullName>
    </submittedName>
</protein>
<dbReference type="Gene3D" id="1.10.630.10">
    <property type="entry name" value="Cytochrome P450"/>
    <property type="match status" value="1"/>
</dbReference>
<comment type="cofactor">
    <cofactor evidence="1">
        <name>heme</name>
        <dbReference type="ChEBI" id="CHEBI:30413"/>
    </cofactor>
</comment>
<dbReference type="PRINTS" id="PR00465">
    <property type="entry name" value="EP450IV"/>
</dbReference>
<evidence type="ECO:0000256" key="2">
    <source>
        <dbReference type="ARBA" id="ARBA00004141"/>
    </source>
</evidence>
<proteinExistence type="inferred from homology"/>
<dbReference type="PANTHER" id="PTHR45649:SF2">
    <property type="entry name" value="ACID PERMEASE, PUTATIVE-RELATED"/>
    <property type="match status" value="1"/>
</dbReference>
<comment type="subcellular location">
    <subcellularLocation>
        <location evidence="2">Membrane</location>
        <topology evidence="2">Multi-pass membrane protein</topology>
    </subcellularLocation>
</comment>
<keyword evidence="13" id="KW-1185">Reference proteome</keyword>